<dbReference type="RefSeq" id="WP_208109923.1">
    <property type="nucleotide sequence ID" value="NZ_SNYW01000013.1"/>
</dbReference>
<dbReference type="Proteomes" id="UP000295783">
    <property type="component" value="Unassembled WGS sequence"/>
</dbReference>
<dbReference type="GO" id="GO:0009236">
    <property type="term" value="P:cobalamin biosynthetic process"/>
    <property type="evidence" value="ECO:0007669"/>
    <property type="project" value="InterPro"/>
</dbReference>
<evidence type="ECO:0000259" key="1">
    <source>
        <dbReference type="Pfam" id="PF01890"/>
    </source>
</evidence>
<keyword evidence="2" id="KW-0808">Transferase</keyword>
<evidence type="ECO:0000313" key="3">
    <source>
        <dbReference type="Proteomes" id="UP000295783"/>
    </source>
</evidence>
<dbReference type="InterPro" id="IPR052553">
    <property type="entry name" value="CbiG_hydrolase"/>
</dbReference>
<dbReference type="Gene3D" id="3.30.420.180">
    <property type="entry name" value="CobE/GbiG C-terminal domain"/>
    <property type="match status" value="1"/>
</dbReference>
<comment type="caution">
    <text evidence="2">The sequence shown here is derived from an EMBL/GenBank/DDBJ whole genome shotgun (WGS) entry which is preliminary data.</text>
</comment>
<dbReference type="InterPro" id="IPR036518">
    <property type="entry name" value="CobE/GbiG_C_sf"/>
</dbReference>
<sequence length="130" mass="13593">MRIVLGIGHESGVAFAELVALADDCLKRAACAQRDLDAVASIESRRAVGLVVRLAQHFGVAATFYPAARLELETPRLLHPSEDLFRRIGCHGVAEAAALAAAGPEAVLVLAKQAARGVTCAIAARDPNRG</sequence>
<accession>A0A4R6WIP2</accession>
<dbReference type="GO" id="GO:0016787">
    <property type="term" value="F:hydrolase activity"/>
    <property type="evidence" value="ECO:0007669"/>
    <property type="project" value="UniProtKB-KW"/>
</dbReference>
<dbReference type="GO" id="GO:0008168">
    <property type="term" value="F:methyltransferase activity"/>
    <property type="evidence" value="ECO:0007669"/>
    <property type="project" value="UniProtKB-KW"/>
</dbReference>
<dbReference type="Pfam" id="PF01890">
    <property type="entry name" value="CbiG_C"/>
    <property type="match status" value="1"/>
</dbReference>
<organism evidence="2 3">
    <name type="scientific">Dongia mobilis</name>
    <dbReference type="NCBI Taxonomy" id="578943"/>
    <lineage>
        <taxon>Bacteria</taxon>
        <taxon>Pseudomonadati</taxon>
        <taxon>Pseudomonadota</taxon>
        <taxon>Alphaproteobacteria</taxon>
        <taxon>Rhodospirillales</taxon>
        <taxon>Dongiaceae</taxon>
        <taxon>Dongia</taxon>
    </lineage>
</organism>
<dbReference type="PANTHER" id="PTHR37477">
    <property type="entry name" value="COBALT-PRECORRIN-5A HYDROLASE"/>
    <property type="match status" value="1"/>
</dbReference>
<reference evidence="2 3" key="1">
    <citation type="submission" date="2019-03" db="EMBL/GenBank/DDBJ databases">
        <title>Genomic Encyclopedia of Type Strains, Phase III (KMG-III): the genomes of soil and plant-associated and newly described type strains.</title>
        <authorList>
            <person name="Whitman W."/>
        </authorList>
    </citation>
    <scope>NUCLEOTIDE SEQUENCE [LARGE SCALE GENOMIC DNA]</scope>
    <source>
        <strain evidence="2 3">CGMCC 1.7660</strain>
    </source>
</reference>
<name>A0A4R6WIP2_9PROT</name>
<dbReference type="EMBL" id="SNYW01000013">
    <property type="protein sequence ID" value="TDQ78509.1"/>
    <property type="molecule type" value="Genomic_DNA"/>
</dbReference>
<dbReference type="SUPFAM" id="SSF159664">
    <property type="entry name" value="CobE/GbiG C-terminal domain-like"/>
    <property type="match status" value="1"/>
</dbReference>
<dbReference type="InterPro" id="IPR002750">
    <property type="entry name" value="CobE/GbiG_C"/>
</dbReference>
<feature type="domain" description="CobE/GbiG C-terminal" evidence="1">
    <location>
        <begin position="3"/>
        <end position="123"/>
    </location>
</feature>
<gene>
    <name evidence="2" type="ORF">A8950_3565</name>
</gene>
<keyword evidence="2" id="KW-0489">Methyltransferase</keyword>
<proteinExistence type="predicted"/>
<dbReference type="PANTHER" id="PTHR37477:SF1">
    <property type="entry name" value="COBALT-PRECORRIN-5A HYDROLASE"/>
    <property type="match status" value="1"/>
</dbReference>
<keyword evidence="3" id="KW-1185">Reference proteome</keyword>
<keyword evidence="2" id="KW-0378">Hydrolase</keyword>
<dbReference type="GO" id="GO:0032259">
    <property type="term" value="P:methylation"/>
    <property type="evidence" value="ECO:0007669"/>
    <property type="project" value="UniProtKB-KW"/>
</dbReference>
<dbReference type="AlphaFoldDB" id="A0A4R6WIP2"/>
<protein>
    <submittedName>
        <fullName evidence="2">Cobalt-precorrin 5A hydrolase/precorrin-3B C17-methyltransferase/cobalt-precorrin 5A hydrolase/precorrin-3B C17-methyltransferase</fullName>
    </submittedName>
</protein>
<evidence type="ECO:0000313" key="2">
    <source>
        <dbReference type="EMBL" id="TDQ78509.1"/>
    </source>
</evidence>